<keyword evidence="2 6" id="KW-0507">mRNA processing</keyword>
<evidence type="ECO:0000313" key="10">
    <source>
        <dbReference type="EMBL" id="WOG87737.1"/>
    </source>
</evidence>
<dbReference type="CDD" id="cd18673">
    <property type="entry name" value="PIN_XRN1-2-like"/>
    <property type="match status" value="1"/>
</dbReference>
<reference evidence="10" key="2">
    <citation type="submission" date="2022-03" db="EMBL/GenBank/DDBJ databases">
        <title>Draft title - Genomic analysis of global carrot germplasm unveils the trajectory of domestication and the origin of high carotenoid orange carrot.</title>
        <authorList>
            <person name="Iorizzo M."/>
            <person name="Ellison S."/>
            <person name="Senalik D."/>
            <person name="Macko-Podgorni A."/>
            <person name="Grzebelus D."/>
            <person name="Bostan H."/>
            <person name="Rolling W."/>
            <person name="Curaba J."/>
            <person name="Simon P."/>
        </authorList>
    </citation>
    <scope>NUCLEOTIDE SEQUENCE</scope>
    <source>
        <tissue evidence="10">Leaf</tissue>
    </source>
</reference>
<dbReference type="InterPro" id="IPR017151">
    <property type="entry name" value="Xrn2/3/4"/>
</dbReference>
<accession>A0AAF1AP60</accession>
<evidence type="ECO:0000256" key="2">
    <source>
        <dbReference type="ARBA" id="ARBA00022664"/>
    </source>
</evidence>
<evidence type="ECO:0000256" key="7">
    <source>
        <dbReference type="SAM" id="MobiDB-lite"/>
    </source>
</evidence>
<feature type="compositionally biased region" description="Polar residues" evidence="7">
    <location>
        <begin position="930"/>
        <end position="948"/>
    </location>
</feature>
<keyword evidence="3 6" id="KW-0540">Nuclease</keyword>
<comment type="similarity">
    <text evidence="1 6">Belongs to the 5'-3' exonuclease family. XRN2/RAT1 subfamily.</text>
</comment>
<dbReference type="PIRSF" id="PIRSF037239">
    <property type="entry name" value="Exonuclease_Xrn2"/>
    <property type="match status" value="1"/>
</dbReference>
<evidence type="ECO:0000256" key="3">
    <source>
        <dbReference type="ARBA" id="ARBA00022722"/>
    </source>
</evidence>
<dbReference type="GO" id="GO:0006397">
    <property type="term" value="P:mRNA processing"/>
    <property type="evidence" value="ECO:0007669"/>
    <property type="project" value="UniProtKB-UniRule"/>
</dbReference>
<dbReference type="Proteomes" id="UP000077755">
    <property type="component" value="Chromosome 2"/>
</dbReference>
<reference evidence="10" key="1">
    <citation type="journal article" date="2016" name="Nat. Genet.">
        <title>A high-quality carrot genome assembly provides new insights into carotenoid accumulation and asterid genome evolution.</title>
        <authorList>
            <person name="Iorizzo M."/>
            <person name="Ellison S."/>
            <person name="Senalik D."/>
            <person name="Zeng P."/>
            <person name="Satapoomin P."/>
            <person name="Huang J."/>
            <person name="Bowman M."/>
            <person name="Iovene M."/>
            <person name="Sanseverino W."/>
            <person name="Cavagnaro P."/>
            <person name="Yildiz M."/>
            <person name="Macko-Podgorni A."/>
            <person name="Moranska E."/>
            <person name="Grzebelus E."/>
            <person name="Grzebelus D."/>
            <person name="Ashrafi H."/>
            <person name="Zheng Z."/>
            <person name="Cheng S."/>
            <person name="Spooner D."/>
            <person name="Van Deynze A."/>
            <person name="Simon P."/>
        </authorList>
    </citation>
    <scope>NUCLEOTIDE SEQUENCE</scope>
    <source>
        <tissue evidence="10">Leaf</tissue>
    </source>
</reference>
<gene>
    <name evidence="10" type="ORF">DCAR_0206968</name>
</gene>
<dbReference type="PANTHER" id="PTHR12341:SF62">
    <property type="entry name" value="5'-3' EXORIBONUCLEASE 3-LIKE"/>
    <property type="match status" value="1"/>
</dbReference>
<evidence type="ECO:0000256" key="4">
    <source>
        <dbReference type="ARBA" id="ARBA00022801"/>
    </source>
</evidence>
<evidence type="ECO:0000256" key="1">
    <source>
        <dbReference type="ARBA" id="ARBA00006994"/>
    </source>
</evidence>
<dbReference type="AlphaFoldDB" id="A0AAF1AP60"/>
<dbReference type="GO" id="GO:0000956">
    <property type="term" value="P:nuclear-transcribed mRNA catabolic process"/>
    <property type="evidence" value="ECO:0007669"/>
    <property type="project" value="TreeGrafter"/>
</dbReference>
<sequence>MGVPSFYRWLTRKYETIVVDAKEEKGECVDSSLPNPNGMEFDNLYLDMNGIIHPCFHPEDNADIGAPKTFDQVFTNIFGYIDRLFNIVRPRRLLYLAIDGVAPRAKMNQQRTRRFRNAKDAEQIEKEEERLRRQFMLDGKQLLPKQETELADSNIITPGTEFMFKLSKELQGYIQLRMKNDPGWKDVKVLLSDSSVPGEGEHKIFSFIRLQRTFTEYDPNTQHCVYGLDADLIMLALATHEIHFSILREVNWYVIQCGEKEMSEKVYNAKKSAKHYQFLHLWILREYLKLDMEINDPPEKFQPDFERLVDDFIFICFFSGNDFLPHMPTLYIHEGCIDLLMHVYKKEFKVFGGYLVDMQRANDKKSGYIKLKRVEKFILLVGNYEENIFRKRADQRGRMLRKILKEYEDSRFDDENQDVGTSELHLSTLRISGNFSEDLHTSANGVNDPELILRNTKELKDKLREYIWKAADSFQNGGLGSDKVKLNLPGYRDRYYMEKFELTSTVDIEQIRRSVVEKYTEGLCWVTLYYFAGVPSWTWYYPYHYGPFASDMKGLSQVKLHFQKGLPFKPFEQLMGVFPPRSAHALPIPYQKLMKDEDSSIIDFYQTGQDFQIDVDGTRHTWQGICKLPFIEESRLLAETRKLECELQADEVIRNSEGLDMLFLGRTSSEIICDRQNVDSNEHFHERNIDAKLSHGLNGSVLLKEENVADKLSLYDNDILCVFYKLPPHRMHYPRKLEGVVVPEETITEADVHETQLWHENQGHRQWKTNKNVTDSTPAGAVIVKGAGLGWGSGRGKAIAAESARPSGAPGKMEKMTPNSNFCWNSLTGHNRPHNFNSPLQQHNEKWRPSFGRGTQVTETYKPYQPQVNKVQLARGETRIAEKLSFNQQDTRYARQARNLSRGETQEPYHHANDNVWRATSFGRGEAQAAWTSSSNERANSNVWRSTGSARWETQAAWTSSSNEQANSNVWQARQSGIGEGKAAMTSTSNQSTNNNTWGSMKSGRGHWRGESRAR</sequence>
<keyword evidence="5 6" id="KW-0269">Exonuclease</keyword>
<evidence type="ECO:0000259" key="9">
    <source>
        <dbReference type="Pfam" id="PF17846"/>
    </source>
</evidence>
<feature type="region of interest" description="Disordered" evidence="7">
    <location>
        <begin position="974"/>
        <end position="1015"/>
    </location>
</feature>
<evidence type="ECO:0000256" key="5">
    <source>
        <dbReference type="ARBA" id="ARBA00022839"/>
    </source>
</evidence>
<dbReference type="Pfam" id="PF17846">
    <property type="entry name" value="XRN_M"/>
    <property type="match status" value="1"/>
</dbReference>
<feature type="domain" description="Xrn1 helical" evidence="9">
    <location>
        <begin position="304"/>
        <end position="752"/>
    </location>
</feature>
<feature type="compositionally biased region" description="Low complexity" evidence="7">
    <location>
        <begin position="986"/>
        <end position="997"/>
    </location>
</feature>
<dbReference type="GO" id="GO:0003723">
    <property type="term" value="F:RNA binding"/>
    <property type="evidence" value="ECO:0007669"/>
    <property type="project" value="TreeGrafter"/>
</dbReference>
<dbReference type="Gene3D" id="1.25.40.1050">
    <property type="match status" value="1"/>
</dbReference>
<evidence type="ECO:0000313" key="11">
    <source>
        <dbReference type="Proteomes" id="UP000077755"/>
    </source>
</evidence>
<dbReference type="InterPro" id="IPR027073">
    <property type="entry name" value="5_3_exoribonuclease"/>
</dbReference>
<dbReference type="Gene3D" id="3.40.50.12390">
    <property type="match status" value="2"/>
</dbReference>
<dbReference type="Pfam" id="PF03159">
    <property type="entry name" value="XRN_N"/>
    <property type="match status" value="1"/>
</dbReference>
<feature type="region of interest" description="Disordered" evidence="7">
    <location>
        <begin position="928"/>
        <end position="948"/>
    </location>
</feature>
<dbReference type="InterPro" id="IPR041412">
    <property type="entry name" value="Xrn1_helical"/>
</dbReference>
<organism evidence="10 11">
    <name type="scientific">Daucus carota subsp. sativus</name>
    <name type="common">Carrot</name>
    <dbReference type="NCBI Taxonomy" id="79200"/>
    <lineage>
        <taxon>Eukaryota</taxon>
        <taxon>Viridiplantae</taxon>
        <taxon>Streptophyta</taxon>
        <taxon>Embryophyta</taxon>
        <taxon>Tracheophyta</taxon>
        <taxon>Spermatophyta</taxon>
        <taxon>Magnoliopsida</taxon>
        <taxon>eudicotyledons</taxon>
        <taxon>Gunneridae</taxon>
        <taxon>Pentapetalae</taxon>
        <taxon>asterids</taxon>
        <taxon>campanulids</taxon>
        <taxon>Apiales</taxon>
        <taxon>Apiaceae</taxon>
        <taxon>Apioideae</taxon>
        <taxon>Scandiceae</taxon>
        <taxon>Daucinae</taxon>
        <taxon>Daucus</taxon>
        <taxon>Daucus sect. Daucus</taxon>
    </lineage>
</organism>
<dbReference type="GO" id="GO:0004534">
    <property type="term" value="F:5'-3' RNA exonuclease activity"/>
    <property type="evidence" value="ECO:0007669"/>
    <property type="project" value="UniProtKB-UniRule"/>
</dbReference>
<feature type="domain" description="Xrn1 N-terminal" evidence="8">
    <location>
        <begin position="1"/>
        <end position="249"/>
    </location>
</feature>
<name>A0AAF1AP60_DAUCS</name>
<keyword evidence="11" id="KW-1185">Reference proteome</keyword>
<proteinExistence type="inferred from homology"/>
<dbReference type="EMBL" id="CP093344">
    <property type="protein sequence ID" value="WOG87737.1"/>
    <property type="molecule type" value="Genomic_DNA"/>
</dbReference>
<protein>
    <recommendedName>
        <fullName evidence="6">5'-3' exoribonuclease</fullName>
        <ecNumber evidence="6">3.1.13.-</ecNumber>
    </recommendedName>
</protein>
<evidence type="ECO:0000259" key="8">
    <source>
        <dbReference type="Pfam" id="PF03159"/>
    </source>
</evidence>
<keyword evidence="4 6" id="KW-0378">Hydrolase</keyword>
<dbReference type="EC" id="3.1.13.-" evidence="6"/>
<dbReference type="FunFam" id="3.40.50.12390:FF:000003">
    <property type="entry name" value="5'-3' exoribonuclease"/>
    <property type="match status" value="1"/>
</dbReference>
<dbReference type="InterPro" id="IPR004859">
    <property type="entry name" value="Xrn1_N"/>
</dbReference>
<dbReference type="PANTHER" id="PTHR12341">
    <property type="entry name" value="5'-&gt;3' EXORIBONUCLEASE"/>
    <property type="match status" value="1"/>
</dbReference>
<comment type="function">
    <text evidence="6">Possesses 5'-&gt;3' exoribonuclease activity. Acts as an endogenous post-transcriptional gene silencing (PTGS) suppressor.</text>
</comment>
<dbReference type="GO" id="GO:0005634">
    <property type="term" value="C:nucleus"/>
    <property type="evidence" value="ECO:0007669"/>
    <property type="project" value="InterPro"/>
</dbReference>
<evidence type="ECO:0000256" key="6">
    <source>
        <dbReference type="PIRNR" id="PIRNR037239"/>
    </source>
</evidence>